<organism evidence="6 7">
    <name type="scientific">Agromyces aureus</name>
    <dbReference type="NCBI Taxonomy" id="453304"/>
    <lineage>
        <taxon>Bacteria</taxon>
        <taxon>Bacillati</taxon>
        <taxon>Actinomycetota</taxon>
        <taxon>Actinomycetes</taxon>
        <taxon>Micrococcales</taxon>
        <taxon>Microbacteriaceae</taxon>
        <taxon>Agromyces</taxon>
    </lineage>
</organism>
<gene>
    <name evidence="6" type="ORF">ATC03_18380</name>
</gene>
<dbReference type="InterPro" id="IPR013149">
    <property type="entry name" value="ADH-like_C"/>
</dbReference>
<evidence type="ECO:0000259" key="5">
    <source>
        <dbReference type="SMART" id="SM00829"/>
    </source>
</evidence>
<dbReference type="STRING" id="453304.ATC03_18380"/>
<keyword evidence="4" id="KW-0560">Oxidoreductase</keyword>
<dbReference type="Pfam" id="PF08240">
    <property type="entry name" value="ADH_N"/>
    <property type="match status" value="1"/>
</dbReference>
<evidence type="ECO:0000256" key="2">
    <source>
        <dbReference type="ARBA" id="ARBA00022723"/>
    </source>
</evidence>
<dbReference type="Gene3D" id="3.40.50.720">
    <property type="entry name" value="NAD(P)-binding Rossmann-like Domain"/>
    <property type="match status" value="1"/>
</dbReference>
<dbReference type="AlphaFoldDB" id="A0A191WJH9"/>
<keyword evidence="3" id="KW-0862">Zinc</keyword>
<dbReference type="InterPro" id="IPR011032">
    <property type="entry name" value="GroES-like_sf"/>
</dbReference>
<dbReference type="EMBL" id="CP013979">
    <property type="protein sequence ID" value="ANJ28372.1"/>
    <property type="molecule type" value="Genomic_DNA"/>
</dbReference>
<comment type="cofactor">
    <cofactor evidence="1">
        <name>Zn(2+)</name>
        <dbReference type="ChEBI" id="CHEBI:29105"/>
    </cofactor>
</comment>
<dbReference type="RefSeq" id="WP_067880368.1">
    <property type="nucleotide sequence ID" value="NZ_CP013979.1"/>
</dbReference>
<dbReference type="InterPro" id="IPR050129">
    <property type="entry name" value="Zn_alcohol_dh"/>
</dbReference>
<evidence type="ECO:0000256" key="4">
    <source>
        <dbReference type="ARBA" id="ARBA00023002"/>
    </source>
</evidence>
<dbReference type="PANTHER" id="PTHR43401">
    <property type="entry name" value="L-THREONINE 3-DEHYDROGENASE"/>
    <property type="match status" value="1"/>
</dbReference>
<dbReference type="InterPro" id="IPR036291">
    <property type="entry name" value="NAD(P)-bd_dom_sf"/>
</dbReference>
<dbReference type="InterPro" id="IPR013154">
    <property type="entry name" value="ADH-like_N"/>
</dbReference>
<feature type="domain" description="Enoyl reductase (ER)" evidence="5">
    <location>
        <begin position="10"/>
        <end position="331"/>
    </location>
</feature>
<dbReference type="SMART" id="SM00829">
    <property type="entry name" value="PKS_ER"/>
    <property type="match status" value="1"/>
</dbReference>
<dbReference type="SUPFAM" id="SSF51735">
    <property type="entry name" value="NAD(P)-binding Rossmann-fold domains"/>
    <property type="match status" value="1"/>
</dbReference>
<dbReference type="GO" id="GO:0016491">
    <property type="term" value="F:oxidoreductase activity"/>
    <property type="evidence" value="ECO:0007669"/>
    <property type="project" value="UniProtKB-KW"/>
</dbReference>
<sequence length="334" mass="34290">MRAARLQTNGLAGLHVADVQRPSPGPGEVVIAVEAVSLNQLDLNVIAGLGPGRAARLPRVLGLDPAGVIVELGEGVDRGRLGQAVVVKPNIPCGDCVRCALGHEADCPAQTVLGVHRDGGAAEYVVVPARNAFDRHGLDAAIASATVHSLPIVINAFDAAAVTAADRVLVTGAGGTLGHTAVAYARLLGATVVAASRSELPRADGVERVVAADTDKLAARLEEAGPFDVAIDVSGHGPTIAAGVAALGWGGRAVFCSASVDARLELDARDLYLKRKQLRGVASADYEHVRRALRHVQNGSIAPIIGSRHPLDDIVGAYRGFGASPRGKVVIDVV</sequence>
<dbReference type="SUPFAM" id="SSF50129">
    <property type="entry name" value="GroES-like"/>
    <property type="match status" value="1"/>
</dbReference>
<evidence type="ECO:0000256" key="1">
    <source>
        <dbReference type="ARBA" id="ARBA00001947"/>
    </source>
</evidence>
<dbReference type="PANTHER" id="PTHR43401:SF2">
    <property type="entry name" value="L-THREONINE 3-DEHYDROGENASE"/>
    <property type="match status" value="1"/>
</dbReference>
<name>A0A191WJH9_9MICO</name>
<evidence type="ECO:0000313" key="7">
    <source>
        <dbReference type="Proteomes" id="UP000078437"/>
    </source>
</evidence>
<protein>
    <recommendedName>
        <fullName evidence="5">Enoyl reductase (ER) domain-containing protein</fullName>
    </recommendedName>
</protein>
<reference evidence="7" key="2">
    <citation type="submission" date="2016-01" db="EMBL/GenBank/DDBJ databases">
        <title>Complete genome sequence of Agromyces aureus AR33T and comparison with related organisms.</title>
        <authorList>
            <person name="Corretto E."/>
            <person name="Antonielli L."/>
            <person name="Sessitsch A."/>
            <person name="Brader G."/>
        </authorList>
    </citation>
    <scope>NUCLEOTIDE SEQUENCE [LARGE SCALE GENOMIC DNA]</scope>
    <source>
        <strain evidence="7">AR33</strain>
    </source>
</reference>
<dbReference type="Proteomes" id="UP000078437">
    <property type="component" value="Chromosome"/>
</dbReference>
<reference evidence="6 7" key="1">
    <citation type="journal article" date="2016" name="Int. J. Syst. Evol. Microbiol.">
        <title>Agromyces aureus sp. nov., isolated from the rhizosphere of Salix caprea L. grown in a heavy-metal-contaminated soil.</title>
        <authorList>
            <person name="Corretto E."/>
            <person name="Antonielli L."/>
            <person name="Sessitsch A."/>
            <person name="Compant S."/>
            <person name="Gorfer M."/>
            <person name="Kuffner M."/>
            <person name="Brader G."/>
        </authorList>
    </citation>
    <scope>NUCLEOTIDE SEQUENCE [LARGE SCALE GENOMIC DNA]</scope>
    <source>
        <strain evidence="6 7">AR33</strain>
    </source>
</reference>
<dbReference type="KEGG" id="agy:ATC03_18380"/>
<dbReference type="InterPro" id="IPR020843">
    <property type="entry name" value="ER"/>
</dbReference>
<dbReference type="OrthoDB" id="3175656at2"/>
<dbReference type="Pfam" id="PF00107">
    <property type="entry name" value="ADH_zinc_N"/>
    <property type="match status" value="1"/>
</dbReference>
<dbReference type="GO" id="GO:0046872">
    <property type="term" value="F:metal ion binding"/>
    <property type="evidence" value="ECO:0007669"/>
    <property type="project" value="UniProtKB-KW"/>
</dbReference>
<keyword evidence="7" id="KW-1185">Reference proteome</keyword>
<keyword evidence="2" id="KW-0479">Metal-binding</keyword>
<proteinExistence type="predicted"/>
<accession>A0A191WJH9</accession>
<dbReference type="Gene3D" id="3.90.180.10">
    <property type="entry name" value="Medium-chain alcohol dehydrogenases, catalytic domain"/>
    <property type="match status" value="1"/>
</dbReference>
<evidence type="ECO:0000256" key="3">
    <source>
        <dbReference type="ARBA" id="ARBA00022833"/>
    </source>
</evidence>
<evidence type="ECO:0000313" key="6">
    <source>
        <dbReference type="EMBL" id="ANJ28372.1"/>
    </source>
</evidence>